<sequence>MFAIQNRRTGKFLFGTDYRYNPPRQRTSFDEMRTYPDLSYAVADYNNRRCGEDYRIVVLKSVEVERVIDYAEHLDYDMRPTTTAGVEKIVAL</sequence>
<name>A0A8S5MXS8_9CAUD</name>
<dbReference type="EMBL" id="BK015008">
    <property type="protein sequence ID" value="DAD86834.1"/>
    <property type="molecule type" value="Genomic_DNA"/>
</dbReference>
<accession>A0A8S5MXS8</accession>
<protein>
    <submittedName>
        <fullName evidence="1">Uncharacterized protein</fullName>
    </submittedName>
</protein>
<reference evidence="1" key="1">
    <citation type="journal article" date="2021" name="Proc. Natl. Acad. Sci. U.S.A.">
        <title>A Catalog of Tens of Thousands of Viruses from Human Metagenomes Reveals Hidden Associations with Chronic Diseases.</title>
        <authorList>
            <person name="Tisza M.J."/>
            <person name="Buck C.B."/>
        </authorList>
    </citation>
    <scope>NUCLEOTIDE SEQUENCE</scope>
    <source>
        <strain evidence="1">Ct91l7</strain>
    </source>
</reference>
<evidence type="ECO:0000313" key="1">
    <source>
        <dbReference type="EMBL" id="DAD86834.1"/>
    </source>
</evidence>
<organism evidence="1">
    <name type="scientific">Siphoviridae sp. ct91l7</name>
    <dbReference type="NCBI Taxonomy" id="2826173"/>
    <lineage>
        <taxon>Viruses</taxon>
        <taxon>Duplodnaviria</taxon>
        <taxon>Heunggongvirae</taxon>
        <taxon>Uroviricota</taxon>
        <taxon>Caudoviricetes</taxon>
    </lineage>
</organism>
<proteinExistence type="predicted"/>